<accession>A0ABQ2VP55</accession>
<dbReference type="InterPro" id="IPR045431">
    <property type="entry name" value="EAD2"/>
</dbReference>
<evidence type="ECO:0000313" key="5">
    <source>
        <dbReference type="EMBL" id="GGV04380.1"/>
    </source>
</evidence>
<dbReference type="InterPro" id="IPR045555">
    <property type="entry name" value="VMAP-M0"/>
</dbReference>
<dbReference type="Pfam" id="PF19956">
    <property type="entry name" value="EAD2"/>
    <property type="match status" value="1"/>
</dbReference>
<feature type="domain" description="Effector-associated" evidence="3">
    <location>
        <begin position="2"/>
        <end position="83"/>
    </location>
</feature>
<comment type="caution">
    <text evidence="5">The sequence shown here is derived from an EMBL/GenBank/DDBJ whole genome shotgun (WGS) entry which is preliminary data.</text>
</comment>
<dbReference type="InterPro" id="IPR045450">
    <property type="entry name" value="VMAP_C"/>
</dbReference>
<name>A0ABQ2VP55_9ACTN</name>
<dbReference type="EMBL" id="BMRP01000096">
    <property type="protein sequence ID" value="GGV04380.1"/>
    <property type="molecule type" value="Genomic_DNA"/>
</dbReference>
<dbReference type="Pfam" id="PF20028">
    <property type="entry name" value="VMAP-C"/>
    <property type="match status" value="1"/>
</dbReference>
<evidence type="ECO:0000259" key="2">
    <source>
        <dbReference type="Pfam" id="PF19916"/>
    </source>
</evidence>
<feature type="domain" description="vWA-MoxR associated protein middle region 0" evidence="2">
    <location>
        <begin position="92"/>
        <end position="194"/>
    </location>
</feature>
<evidence type="ECO:0000313" key="6">
    <source>
        <dbReference type="Proteomes" id="UP000654471"/>
    </source>
</evidence>
<sequence length="456" mass="51154">MVDVLSSSPRLASLSGRRALVRMLARSLDDPLSEPDAQVRSLDQFSQLVAQCTALAEGADVLADAVGTLTGDLRTTQRMRLLCDRWSARTWLPEGELCALEGLLSQASPDDVHIIAQASLQPLAAPLPLHCTHAWSILLHLLRRNALPNGLPPFMAFLEYLAAAVDDSIGEQIRSWTLNHAEASGLVPLLRECRVRATSVQLPDATGRRVMFVLMPDGLESDYYVLRVWHDEYDGPPLRDDDTRVRHPDIARAVSNKLRHALIASQRTDLTVEFWLPLALVNQPVWEWCQPASEPDVEWDCRVLVRSLDRLQSPDSHSSWRRHWTRLMREDVSTPCTGRRDVADDERQPGEPLVLSSPPDVEDGRKELMEAIRSGVPAILWHRQNCSKPFRESVQNFIHRGPLKDLPSRIGEIHLSPGPLGDEAELLREVTLLWDDPDRPLPVLKPLVAPDEVPTL</sequence>
<dbReference type="Pfam" id="PF19916">
    <property type="entry name" value="VMAP-M0"/>
    <property type="match status" value="1"/>
</dbReference>
<reference evidence="6" key="1">
    <citation type="journal article" date="2019" name="Int. J. Syst. Evol. Microbiol.">
        <title>The Global Catalogue of Microorganisms (GCM) 10K type strain sequencing project: providing services to taxonomists for standard genome sequencing and annotation.</title>
        <authorList>
            <consortium name="The Broad Institute Genomics Platform"/>
            <consortium name="The Broad Institute Genome Sequencing Center for Infectious Disease"/>
            <person name="Wu L."/>
            <person name="Ma J."/>
        </authorList>
    </citation>
    <scope>NUCLEOTIDE SEQUENCE [LARGE SCALE GENOMIC DNA]</scope>
    <source>
        <strain evidence="6">JCM 3399</strain>
    </source>
</reference>
<evidence type="ECO:0000259" key="4">
    <source>
        <dbReference type="Pfam" id="PF20028"/>
    </source>
</evidence>
<feature type="region of interest" description="Disordered" evidence="1">
    <location>
        <begin position="335"/>
        <end position="361"/>
    </location>
</feature>
<keyword evidence="6" id="KW-1185">Reference proteome</keyword>
<proteinExistence type="predicted"/>
<evidence type="ECO:0000259" key="3">
    <source>
        <dbReference type="Pfam" id="PF19956"/>
    </source>
</evidence>
<protein>
    <submittedName>
        <fullName evidence="5">Uncharacterized protein</fullName>
    </submittedName>
</protein>
<organism evidence="5 6">
    <name type="scientific">Streptomyces albospinus</name>
    <dbReference type="NCBI Taxonomy" id="285515"/>
    <lineage>
        <taxon>Bacteria</taxon>
        <taxon>Bacillati</taxon>
        <taxon>Actinomycetota</taxon>
        <taxon>Actinomycetes</taxon>
        <taxon>Kitasatosporales</taxon>
        <taxon>Streptomycetaceae</taxon>
        <taxon>Streptomyces</taxon>
    </lineage>
</organism>
<evidence type="ECO:0000256" key="1">
    <source>
        <dbReference type="SAM" id="MobiDB-lite"/>
    </source>
</evidence>
<feature type="compositionally biased region" description="Basic and acidic residues" evidence="1">
    <location>
        <begin position="335"/>
        <end position="349"/>
    </location>
</feature>
<dbReference type="Proteomes" id="UP000654471">
    <property type="component" value="Unassembled WGS sequence"/>
</dbReference>
<feature type="domain" description="vWA-MoxR associated protein C-terminal" evidence="4">
    <location>
        <begin position="223"/>
        <end position="437"/>
    </location>
</feature>
<gene>
    <name evidence="5" type="ORF">GCM10010211_84460</name>
</gene>